<dbReference type="InterPro" id="IPR007411">
    <property type="entry name" value="EpmC"/>
</dbReference>
<comment type="caution">
    <text evidence="1">The sequence shown here is derived from an EMBL/GenBank/DDBJ whole genome shotgun (WGS) entry which is preliminary data.</text>
</comment>
<gene>
    <name evidence="1" type="ORF">MU846_02860</name>
</gene>
<dbReference type="GO" id="GO:0003746">
    <property type="term" value="F:translation elongation factor activity"/>
    <property type="evidence" value="ECO:0007669"/>
    <property type="project" value="UniProtKB-KW"/>
</dbReference>
<dbReference type="Proteomes" id="UP001165524">
    <property type="component" value="Unassembled WGS sequence"/>
</dbReference>
<sequence length="203" mass="22358">MSRSCSDSVITLHSAAAPVLEAASPAVRPFDSRDLERLFRQAFHAEFDTVLCGGGDEPIYLAGPPARIIYTRDYFRSALHEVAHWCVAGTARRRQDDYGYWYAPDGRDVAQQRLFEQVEVAPQALELLFCAACGHRFRVSVDNLDGGAADERAFREAVLAAALARLGTLNPASQRWARWLAVLSDFYRGGAAVTEAAVQAVLR</sequence>
<organism evidence="1 2">
    <name type="scientific">Alcanivorax quisquiliarum</name>
    <dbReference type="NCBI Taxonomy" id="2933565"/>
    <lineage>
        <taxon>Bacteria</taxon>
        <taxon>Pseudomonadati</taxon>
        <taxon>Pseudomonadota</taxon>
        <taxon>Gammaproteobacteria</taxon>
        <taxon>Oceanospirillales</taxon>
        <taxon>Alcanivoracaceae</taxon>
        <taxon>Alcanivorax</taxon>
    </lineage>
</organism>
<protein>
    <submittedName>
        <fullName evidence="1">Elongation factor P hydroxylase</fullName>
    </submittedName>
</protein>
<keyword evidence="1" id="KW-0648">Protein biosynthesis</keyword>
<accession>A0ABT0E4L5</accession>
<reference evidence="1" key="1">
    <citation type="submission" date="2022-04" db="EMBL/GenBank/DDBJ databases">
        <title>Alcanivorax sp. CY1518 draft genome sequence.</title>
        <authorList>
            <person name="Zhao G."/>
            <person name="An M."/>
        </authorList>
    </citation>
    <scope>NUCLEOTIDE SEQUENCE</scope>
    <source>
        <strain evidence="1">CY1518</strain>
    </source>
</reference>
<dbReference type="EMBL" id="JALKII010000001">
    <property type="protein sequence ID" value="MCK0536639.1"/>
    <property type="molecule type" value="Genomic_DNA"/>
</dbReference>
<keyword evidence="2" id="KW-1185">Reference proteome</keyword>
<proteinExistence type="predicted"/>
<dbReference type="Pfam" id="PF04315">
    <property type="entry name" value="EpmC"/>
    <property type="match status" value="1"/>
</dbReference>
<evidence type="ECO:0000313" key="2">
    <source>
        <dbReference type="Proteomes" id="UP001165524"/>
    </source>
</evidence>
<dbReference type="RefSeq" id="WP_246948133.1">
    <property type="nucleotide sequence ID" value="NZ_JALKII010000001.1"/>
</dbReference>
<keyword evidence="1" id="KW-0251">Elongation factor</keyword>
<name>A0ABT0E4L5_9GAMM</name>
<evidence type="ECO:0000313" key="1">
    <source>
        <dbReference type="EMBL" id="MCK0536639.1"/>
    </source>
</evidence>